<evidence type="ECO:0000313" key="17">
    <source>
        <dbReference type="Proteomes" id="UP000185680"/>
    </source>
</evidence>
<keyword evidence="16" id="KW-1185">Reference proteome</keyword>
<keyword evidence="14" id="KW-0067">ATP-binding</keyword>
<dbReference type="SUPFAM" id="SSF55874">
    <property type="entry name" value="ATPase domain of HSP90 chaperone/DNA topoisomerase II/histidine kinase"/>
    <property type="match status" value="1"/>
</dbReference>
<keyword evidence="4" id="KW-0597">Phosphoprotein</keyword>
<dbReference type="PANTHER" id="PTHR45436:SF5">
    <property type="entry name" value="SENSOR HISTIDINE KINASE TRCS"/>
    <property type="match status" value="1"/>
</dbReference>
<evidence type="ECO:0000256" key="4">
    <source>
        <dbReference type="ARBA" id="ARBA00022553"/>
    </source>
</evidence>
<evidence type="ECO:0000313" key="16">
    <source>
        <dbReference type="Proteomes" id="UP000185657"/>
    </source>
</evidence>
<evidence type="ECO:0000259" key="12">
    <source>
        <dbReference type="PROSITE" id="PS50109"/>
    </source>
</evidence>
<dbReference type="SMART" id="SM00387">
    <property type="entry name" value="HATPase_c"/>
    <property type="match status" value="1"/>
</dbReference>
<dbReference type="InterPro" id="IPR003594">
    <property type="entry name" value="HATPase_dom"/>
</dbReference>
<dbReference type="InterPro" id="IPR003660">
    <property type="entry name" value="HAMP_dom"/>
</dbReference>
<dbReference type="EMBL" id="CP017476">
    <property type="protein sequence ID" value="AOW15117.1"/>
    <property type="molecule type" value="Genomic_DNA"/>
</dbReference>
<dbReference type="EMBL" id="LVWD01000043">
    <property type="protein sequence ID" value="OAD39207.1"/>
    <property type="molecule type" value="Genomic_DNA"/>
</dbReference>
<evidence type="ECO:0000256" key="5">
    <source>
        <dbReference type="ARBA" id="ARBA00022679"/>
    </source>
</evidence>
<evidence type="ECO:0000313" key="15">
    <source>
        <dbReference type="EMBL" id="OAD39207.1"/>
    </source>
</evidence>
<dbReference type="PROSITE" id="PS50885">
    <property type="entry name" value="HAMP"/>
    <property type="match status" value="1"/>
</dbReference>
<dbReference type="SUPFAM" id="SSF47384">
    <property type="entry name" value="Homodimeric domain of signal transducing histidine kinase"/>
    <property type="match status" value="1"/>
</dbReference>
<dbReference type="GO" id="GO:0000155">
    <property type="term" value="F:phosphorelay sensor kinase activity"/>
    <property type="evidence" value="ECO:0007669"/>
    <property type="project" value="InterPro"/>
</dbReference>
<evidence type="ECO:0000256" key="8">
    <source>
        <dbReference type="ARBA" id="ARBA00022989"/>
    </source>
</evidence>
<evidence type="ECO:0000256" key="1">
    <source>
        <dbReference type="ARBA" id="ARBA00000085"/>
    </source>
</evidence>
<organism evidence="14 17">
    <name type="scientific">Hydrogenophaga crassostreae</name>
    <dbReference type="NCBI Taxonomy" id="1763535"/>
    <lineage>
        <taxon>Bacteria</taxon>
        <taxon>Pseudomonadati</taxon>
        <taxon>Pseudomonadota</taxon>
        <taxon>Betaproteobacteria</taxon>
        <taxon>Burkholderiales</taxon>
        <taxon>Comamonadaceae</taxon>
        <taxon>Hydrogenophaga</taxon>
    </lineage>
</organism>
<protein>
    <recommendedName>
        <fullName evidence="3">histidine kinase</fullName>
        <ecNumber evidence="3">2.7.13.3</ecNumber>
    </recommendedName>
</protein>
<evidence type="ECO:0000256" key="10">
    <source>
        <dbReference type="ARBA" id="ARBA00023136"/>
    </source>
</evidence>
<dbReference type="InterPro" id="IPR036097">
    <property type="entry name" value="HisK_dim/P_sf"/>
</dbReference>
<dbReference type="OrthoDB" id="9809567at2"/>
<comment type="subcellular location">
    <subcellularLocation>
        <location evidence="2">Membrane</location>
    </subcellularLocation>
</comment>
<accession>A0A167GB08</accession>
<feature type="transmembrane region" description="Helical" evidence="11">
    <location>
        <begin position="191"/>
        <end position="215"/>
    </location>
</feature>
<dbReference type="InterPro" id="IPR005467">
    <property type="entry name" value="His_kinase_dom"/>
</dbReference>
<keyword evidence="6 11" id="KW-0812">Transmembrane</keyword>
<evidence type="ECO:0000256" key="7">
    <source>
        <dbReference type="ARBA" id="ARBA00022777"/>
    </source>
</evidence>
<reference evidence="14 17" key="2">
    <citation type="submission" date="2016-10" db="EMBL/GenBank/DDBJ databases">
        <title>Hydorgenophaga sp. LPB0072 isolated from gastropod.</title>
        <authorList>
            <person name="Kim E."/>
            <person name="Yi H."/>
        </authorList>
    </citation>
    <scope>NUCLEOTIDE SEQUENCE [LARGE SCALE GENOMIC DNA]</scope>
    <source>
        <strain evidence="14 17">LPB0072</strain>
    </source>
</reference>
<dbReference type="Proteomes" id="UP000185657">
    <property type="component" value="Unassembled WGS sequence"/>
</dbReference>
<feature type="domain" description="Histidine kinase" evidence="12">
    <location>
        <begin position="270"/>
        <end position="475"/>
    </location>
</feature>
<keyword evidence="7 15" id="KW-0418">Kinase</keyword>
<feature type="domain" description="HAMP" evidence="13">
    <location>
        <begin position="211"/>
        <end position="262"/>
    </location>
</feature>
<feature type="transmembrane region" description="Helical" evidence="11">
    <location>
        <begin position="24"/>
        <end position="45"/>
    </location>
</feature>
<keyword evidence="5" id="KW-0808">Transferase</keyword>
<dbReference type="STRING" id="1763535.LPB072_22220"/>
<gene>
    <name evidence="14" type="ORF">LPB072_22220</name>
    <name evidence="15" type="ORF">LPB72_21605</name>
</gene>
<dbReference type="InterPro" id="IPR036890">
    <property type="entry name" value="HATPase_C_sf"/>
</dbReference>
<name>A0A167GB08_9BURK</name>
<dbReference type="GO" id="GO:0005524">
    <property type="term" value="F:ATP binding"/>
    <property type="evidence" value="ECO:0007669"/>
    <property type="project" value="UniProtKB-KW"/>
</dbReference>
<dbReference type="InterPro" id="IPR004358">
    <property type="entry name" value="Sig_transdc_His_kin-like_C"/>
</dbReference>
<keyword evidence="14" id="KW-0547">Nucleotide-binding</keyword>
<dbReference type="EC" id="2.7.13.3" evidence="3"/>
<reference evidence="15 16" key="1">
    <citation type="submission" date="2016-02" db="EMBL/GenBank/DDBJ databases">
        <title>Draft genome sequence of Hydrogenophaga sp. LPB0072.</title>
        <authorList>
            <person name="Shin S.-K."/>
            <person name="Yi H."/>
        </authorList>
    </citation>
    <scope>NUCLEOTIDE SEQUENCE [LARGE SCALE GENOMIC DNA]</scope>
    <source>
        <strain evidence="15 16">LPB0072</strain>
    </source>
</reference>
<dbReference type="GO" id="GO:0005886">
    <property type="term" value="C:plasma membrane"/>
    <property type="evidence" value="ECO:0007669"/>
    <property type="project" value="TreeGrafter"/>
</dbReference>
<dbReference type="Gene3D" id="3.30.565.10">
    <property type="entry name" value="Histidine kinase-like ATPase, C-terminal domain"/>
    <property type="match status" value="1"/>
</dbReference>
<dbReference type="InterPro" id="IPR050428">
    <property type="entry name" value="TCS_sensor_his_kinase"/>
</dbReference>
<proteinExistence type="predicted"/>
<sequence>MTSPEDKPAEPARPPRHWAHSLRLRLLAATLVALALALLLSGWILSGLFKEHVMRQFEVTLTQQLDQLTAQLDFDVQGQPLIDPATLSDPRWQKPYSGLYWQIDKVSPNQQTRAGVLRSRSLWDTQLTLTADALDDGALHVHHGNGPQGASVMMIERTVRSADSPDARWRLVVASDSQPTLAAIASFNQTLALALGALALLLALAALAQVAIGLAPLRKMQTALQAVREGRRSRLQGAFPLEMQPLIDDFNGVLDRNAEVVARARTQAGNLAHALKTPLAVLGQAAEQSQARPAPELAALVSEQVETARRHIDWHLARARVAASTRLPGLRTPVAPVIAGLLRVMQRVNAARELSFTTHDTHADLAFAGEAQDLQEMLGNLLENAAQWARAAVQVHVERVADRLVIQVEDDGPGIALAQRETALSRGGRLDERAPGSGLGLAIVADLAQLYGGSIALETSALGGLRVCLKLPAAA</sequence>
<evidence type="ECO:0000256" key="9">
    <source>
        <dbReference type="ARBA" id="ARBA00023012"/>
    </source>
</evidence>
<comment type="catalytic activity">
    <reaction evidence="1">
        <text>ATP + protein L-histidine = ADP + protein N-phospho-L-histidine.</text>
        <dbReference type="EC" id="2.7.13.3"/>
    </reaction>
</comment>
<keyword evidence="10 11" id="KW-0472">Membrane</keyword>
<dbReference type="RefSeq" id="WP_066096310.1">
    <property type="nucleotide sequence ID" value="NZ_CP017476.1"/>
</dbReference>
<dbReference type="PROSITE" id="PS50109">
    <property type="entry name" value="HIS_KIN"/>
    <property type="match status" value="1"/>
</dbReference>
<dbReference type="Gene3D" id="1.10.287.130">
    <property type="match status" value="1"/>
</dbReference>
<evidence type="ECO:0000256" key="11">
    <source>
        <dbReference type="SAM" id="Phobius"/>
    </source>
</evidence>
<keyword evidence="8 11" id="KW-1133">Transmembrane helix</keyword>
<evidence type="ECO:0000259" key="13">
    <source>
        <dbReference type="PROSITE" id="PS50885"/>
    </source>
</evidence>
<dbReference type="PANTHER" id="PTHR45436">
    <property type="entry name" value="SENSOR HISTIDINE KINASE YKOH"/>
    <property type="match status" value="1"/>
</dbReference>
<dbReference type="Pfam" id="PF02518">
    <property type="entry name" value="HATPase_c"/>
    <property type="match status" value="1"/>
</dbReference>
<evidence type="ECO:0000313" key="14">
    <source>
        <dbReference type="EMBL" id="AOW15117.1"/>
    </source>
</evidence>
<dbReference type="AlphaFoldDB" id="A0A167GB08"/>
<keyword evidence="9" id="KW-0902">Two-component regulatory system</keyword>
<dbReference type="PRINTS" id="PR00344">
    <property type="entry name" value="BCTRLSENSOR"/>
</dbReference>
<evidence type="ECO:0000256" key="2">
    <source>
        <dbReference type="ARBA" id="ARBA00004370"/>
    </source>
</evidence>
<dbReference type="KEGG" id="hyl:LPB072_22220"/>
<dbReference type="Proteomes" id="UP000185680">
    <property type="component" value="Chromosome"/>
</dbReference>
<evidence type="ECO:0000256" key="3">
    <source>
        <dbReference type="ARBA" id="ARBA00012438"/>
    </source>
</evidence>
<evidence type="ECO:0000256" key="6">
    <source>
        <dbReference type="ARBA" id="ARBA00022692"/>
    </source>
</evidence>